<protein>
    <submittedName>
        <fullName evidence="2">Uncharacterized protein</fullName>
    </submittedName>
</protein>
<keyword evidence="1" id="KW-0812">Transmembrane</keyword>
<proteinExistence type="predicted"/>
<evidence type="ECO:0000256" key="1">
    <source>
        <dbReference type="SAM" id="Phobius"/>
    </source>
</evidence>
<organism evidence="2 3">
    <name type="scientific">Actinopolyspora mortivallis</name>
    <dbReference type="NCBI Taxonomy" id="33906"/>
    <lineage>
        <taxon>Bacteria</taxon>
        <taxon>Bacillati</taxon>
        <taxon>Actinomycetota</taxon>
        <taxon>Actinomycetes</taxon>
        <taxon>Actinopolysporales</taxon>
        <taxon>Actinopolysporaceae</taxon>
        <taxon>Actinopolyspora</taxon>
    </lineage>
</organism>
<reference evidence="2 3" key="1">
    <citation type="submission" date="2018-03" db="EMBL/GenBank/DDBJ databases">
        <title>Actinopolyspora mortivallis from Sahara, screening for active biomolecules.</title>
        <authorList>
            <person name="Selama O."/>
            <person name="Wellington E.M.H."/>
            <person name="Hacene H."/>
        </authorList>
    </citation>
    <scope>NUCLEOTIDE SEQUENCE [LARGE SCALE GENOMIC DNA]</scope>
    <source>
        <strain evidence="2 3">M5A</strain>
    </source>
</reference>
<gene>
    <name evidence="2" type="ORF">CEP50_15260</name>
</gene>
<name>A0A2T0GTQ0_ACTMO</name>
<evidence type="ECO:0000313" key="2">
    <source>
        <dbReference type="EMBL" id="PRW62495.1"/>
    </source>
</evidence>
<comment type="caution">
    <text evidence="2">The sequence shown here is derived from an EMBL/GenBank/DDBJ whole genome shotgun (WGS) entry which is preliminary data.</text>
</comment>
<sequence length="187" mass="19781">MDEASGTPEATVEFPAEACTPERLPGVCSRHGAPCTRRIDFALQSRVEVSGSRVLGGGNVLGLFGRFGERARRVAVVGVRGWPLCRRCRAMRLRWFGTAQVLFWGGLLAVLGGVLGRVVTGQTAAAFGVSLLGGFAAMLLAAVPFSLGGVPRVVRARAAGDGTRVLVDRPHPEFAARLSRWGGTDPR</sequence>
<feature type="transmembrane region" description="Helical" evidence="1">
    <location>
        <begin position="125"/>
        <end position="147"/>
    </location>
</feature>
<accession>A0A2T0GTQ0</accession>
<dbReference type="RefSeq" id="WP_106114625.1">
    <property type="nucleotide sequence ID" value="NZ_PVSR01000031.1"/>
</dbReference>
<dbReference type="Proteomes" id="UP000239352">
    <property type="component" value="Unassembled WGS sequence"/>
</dbReference>
<feature type="transmembrane region" description="Helical" evidence="1">
    <location>
        <begin position="95"/>
        <end position="119"/>
    </location>
</feature>
<keyword evidence="1" id="KW-0472">Membrane</keyword>
<dbReference type="AlphaFoldDB" id="A0A2T0GTQ0"/>
<dbReference type="STRING" id="1050202.GCA_000384035_03884"/>
<keyword evidence="3" id="KW-1185">Reference proteome</keyword>
<keyword evidence="1" id="KW-1133">Transmembrane helix</keyword>
<dbReference type="EMBL" id="PVSR01000031">
    <property type="protein sequence ID" value="PRW62495.1"/>
    <property type="molecule type" value="Genomic_DNA"/>
</dbReference>
<evidence type="ECO:0000313" key="3">
    <source>
        <dbReference type="Proteomes" id="UP000239352"/>
    </source>
</evidence>
<dbReference type="InParanoid" id="A0A2T0GTQ0"/>